<evidence type="ECO:0000256" key="1">
    <source>
        <dbReference type="SAM" id="SignalP"/>
    </source>
</evidence>
<gene>
    <name evidence="3" type="ORF">GJ654_12035</name>
</gene>
<sequence length="178" mass="19373">MMRRPASLLVLMALALCGAASAQDSAQGYAGKLKAYDPQAVEAAQAYAKTLDLRALVTKSAPFAAQQVNQRLRAANPGLGEDQASAFVDHFVEKMLTQDVDAIERASVLTLLETMDKDELEALRAFQQTPMGAKVVRKMPLLVARLNENMRLMNDFVIPRALAAARDEMLKAGVEVKI</sequence>
<dbReference type="Proteomes" id="UP000439113">
    <property type="component" value="Unassembled WGS sequence"/>
</dbReference>
<protein>
    <submittedName>
        <fullName evidence="3">DUF2059 domain-containing protein</fullName>
    </submittedName>
</protein>
<proteinExistence type="predicted"/>
<reference evidence="3 4" key="1">
    <citation type="submission" date="2019-11" db="EMBL/GenBank/DDBJ databases">
        <title>Whole-genome sequence of a Rhodoblastus acidophilus DSM 142.</title>
        <authorList>
            <person name="Kyndt J.A."/>
            <person name="Meyer T.E."/>
        </authorList>
    </citation>
    <scope>NUCLEOTIDE SEQUENCE [LARGE SCALE GENOMIC DNA]</scope>
    <source>
        <strain evidence="3 4">DSM 142</strain>
    </source>
</reference>
<feature type="signal peptide" evidence="1">
    <location>
        <begin position="1"/>
        <end position="22"/>
    </location>
</feature>
<dbReference type="EMBL" id="WNKS01000010">
    <property type="protein sequence ID" value="MTV31721.1"/>
    <property type="molecule type" value="Genomic_DNA"/>
</dbReference>
<evidence type="ECO:0000259" key="2">
    <source>
        <dbReference type="Pfam" id="PF09832"/>
    </source>
</evidence>
<dbReference type="InterPro" id="IPR018637">
    <property type="entry name" value="DUF2059"/>
</dbReference>
<name>A0A6N8DRB9_RHOAC</name>
<evidence type="ECO:0000313" key="4">
    <source>
        <dbReference type="Proteomes" id="UP000439113"/>
    </source>
</evidence>
<dbReference type="OrthoDB" id="9926559at2"/>
<feature type="domain" description="DUF2059" evidence="2">
    <location>
        <begin position="110"/>
        <end position="150"/>
    </location>
</feature>
<organism evidence="3 4">
    <name type="scientific">Rhodoblastus acidophilus</name>
    <name type="common">Rhodopseudomonas acidophila</name>
    <dbReference type="NCBI Taxonomy" id="1074"/>
    <lineage>
        <taxon>Bacteria</taxon>
        <taxon>Pseudomonadati</taxon>
        <taxon>Pseudomonadota</taxon>
        <taxon>Alphaproteobacteria</taxon>
        <taxon>Hyphomicrobiales</taxon>
        <taxon>Rhodoblastaceae</taxon>
        <taxon>Rhodoblastus</taxon>
    </lineage>
</organism>
<dbReference type="AlphaFoldDB" id="A0A6N8DRB9"/>
<comment type="caution">
    <text evidence="3">The sequence shown here is derived from an EMBL/GenBank/DDBJ whole genome shotgun (WGS) entry which is preliminary data.</text>
</comment>
<evidence type="ECO:0000313" key="3">
    <source>
        <dbReference type="EMBL" id="MTV31721.1"/>
    </source>
</evidence>
<dbReference type="Pfam" id="PF09832">
    <property type="entry name" value="DUF2059"/>
    <property type="match status" value="1"/>
</dbReference>
<accession>A0A6N8DRB9</accession>
<dbReference type="RefSeq" id="WP_155446407.1">
    <property type="nucleotide sequence ID" value="NZ_JAOQNR010000012.1"/>
</dbReference>
<keyword evidence="1" id="KW-0732">Signal</keyword>
<feature type="chain" id="PRO_5026774174" evidence="1">
    <location>
        <begin position="23"/>
        <end position="178"/>
    </location>
</feature>